<accession>A0A010RIN9</accession>
<dbReference type="KEGG" id="cfj:CFIO01_13410"/>
<dbReference type="Proteomes" id="UP000020467">
    <property type="component" value="Unassembled WGS sequence"/>
</dbReference>
<dbReference type="EMBL" id="JARH01000683">
    <property type="protein sequence ID" value="EXF77714.1"/>
    <property type="molecule type" value="Genomic_DNA"/>
</dbReference>
<sequence length="374" mass="41120">MEAITVELVDVEGVTAEITEKVVTESDVGDVSMIEEEEEDDVVRVVRGLVKELEVELGTVEELLGRIEAKIVGTLVEDRERKALLLLLLIPPRVLLMLSRLVTKLLRDVVLEDEVAKLLVKELPRLLVVELVLLADAVLVVSAVVLPQELEVLEPKEVGLPVLDEAVSVLEDGELVLVGASVDEDEVEDDVVTIEAVEESVEVEESAEVEDVEEEVEVRGATMPMVEDDGEDEVDEGSECSEHVETVPSLNASARVHPRNTKLTFSPPLGAGPGIAWVKREELGEATAELISRYVVDPESFPYRQRTILFSGTKTLTLSETVDILSEIAKVSVQIKQVSDDEFASQAQVIPNFTYRGINYSKPWASAFEAFRRG</sequence>
<dbReference type="PANTHER" id="PTHR47129:SF1">
    <property type="entry name" value="NMRA-LIKE DOMAIN-CONTAINING PROTEIN"/>
    <property type="match status" value="1"/>
</dbReference>
<evidence type="ECO:0000313" key="2">
    <source>
        <dbReference type="Proteomes" id="UP000020467"/>
    </source>
</evidence>
<keyword evidence="2" id="KW-1185">Reference proteome</keyword>
<dbReference type="Gene3D" id="3.40.50.720">
    <property type="entry name" value="NAD(P)-binding Rossmann-like Domain"/>
    <property type="match status" value="1"/>
</dbReference>
<dbReference type="eggNOG" id="ENOG502S0NM">
    <property type="taxonomic scope" value="Eukaryota"/>
</dbReference>
<dbReference type="Gene3D" id="3.90.25.10">
    <property type="entry name" value="UDP-galactose 4-epimerase, domain 1"/>
    <property type="match status" value="1"/>
</dbReference>
<dbReference type="PANTHER" id="PTHR47129">
    <property type="entry name" value="QUINONE OXIDOREDUCTASE 2"/>
    <property type="match status" value="1"/>
</dbReference>
<dbReference type="InterPro" id="IPR052718">
    <property type="entry name" value="NmrA-type_oxidoreductase"/>
</dbReference>
<protein>
    <submittedName>
        <fullName evidence="1">NmrA family protein</fullName>
    </submittedName>
</protein>
<organism evidence="1 2">
    <name type="scientific">Colletotrichum fioriniae PJ7</name>
    <dbReference type="NCBI Taxonomy" id="1445577"/>
    <lineage>
        <taxon>Eukaryota</taxon>
        <taxon>Fungi</taxon>
        <taxon>Dikarya</taxon>
        <taxon>Ascomycota</taxon>
        <taxon>Pezizomycotina</taxon>
        <taxon>Sordariomycetes</taxon>
        <taxon>Hypocreomycetidae</taxon>
        <taxon>Glomerellales</taxon>
        <taxon>Glomerellaceae</taxon>
        <taxon>Colletotrichum</taxon>
        <taxon>Colletotrichum acutatum species complex</taxon>
    </lineage>
</organism>
<evidence type="ECO:0000313" key="1">
    <source>
        <dbReference type="EMBL" id="EXF77714.1"/>
    </source>
</evidence>
<dbReference type="STRING" id="1445577.A0A010RIN9"/>
<proteinExistence type="predicted"/>
<name>A0A010RIN9_9PEZI</name>
<dbReference type="OrthoDB" id="419598at2759"/>
<gene>
    <name evidence="1" type="ORF">CFIO01_13410</name>
</gene>
<dbReference type="AlphaFoldDB" id="A0A010RIN9"/>
<dbReference type="HOGENOM" id="CLU_739682_0_0_1"/>
<reference evidence="1 2" key="1">
    <citation type="submission" date="2014-02" db="EMBL/GenBank/DDBJ databases">
        <title>The genome sequence of Colletotrichum fioriniae PJ7.</title>
        <authorList>
            <person name="Baroncelli R."/>
            <person name="Thon M.R."/>
        </authorList>
    </citation>
    <scope>NUCLEOTIDE SEQUENCE [LARGE SCALE GENOMIC DNA]</scope>
    <source>
        <strain evidence="1 2">PJ7</strain>
    </source>
</reference>
<comment type="caution">
    <text evidence="1">The sequence shown here is derived from an EMBL/GenBank/DDBJ whole genome shotgun (WGS) entry which is preliminary data.</text>
</comment>